<evidence type="ECO:0000259" key="4">
    <source>
        <dbReference type="Pfam" id="PF01408"/>
    </source>
</evidence>
<evidence type="ECO:0000256" key="3">
    <source>
        <dbReference type="ARBA" id="ARBA00023027"/>
    </source>
</evidence>
<dbReference type="EMBL" id="JAVDWN010000003">
    <property type="protein sequence ID" value="MDR7163235.1"/>
    <property type="molecule type" value="Genomic_DNA"/>
</dbReference>
<dbReference type="Pfam" id="PF22725">
    <property type="entry name" value="GFO_IDH_MocA_C3"/>
    <property type="match status" value="1"/>
</dbReference>
<dbReference type="PANTHER" id="PTHR22604">
    <property type="entry name" value="OXIDOREDUCTASES"/>
    <property type="match status" value="1"/>
</dbReference>
<dbReference type="SUPFAM" id="SSF55347">
    <property type="entry name" value="Glyceraldehyde-3-phosphate dehydrogenase-like, C-terminal domain"/>
    <property type="match status" value="1"/>
</dbReference>
<dbReference type="GO" id="GO:0000166">
    <property type="term" value="F:nucleotide binding"/>
    <property type="evidence" value="ECO:0007669"/>
    <property type="project" value="InterPro"/>
</dbReference>
<keyword evidence="2" id="KW-0560">Oxidoreductase</keyword>
<name>A0AAW8N969_PSEOX</name>
<dbReference type="PANTHER" id="PTHR22604:SF105">
    <property type="entry name" value="TRANS-1,2-DIHYDROBENZENE-1,2-DIOL DEHYDROGENASE"/>
    <property type="match status" value="1"/>
</dbReference>
<dbReference type="InterPro" id="IPR055170">
    <property type="entry name" value="GFO_IDH_MocA-like_dom"/>
</dbReference>
<protein>
    <submittedName>
        <fullName evidence="6">Dehydrogenase</fullName>
    </submittedName>
</protein>
<gene>
    <name evidence="6" type="ORF">J2X12_001248</name>
</gene>
<evidence type="ECO:0000313" key="7">
    <source>
        <dbReference type="Proteomes" id="UP001262032"/>
    </source>
</evidence>
<proteinExistence type="inferred from homology"/>
<evidence type="ECO:0000256" key="2">
    <source>
        <dbReference type="ARBA" id="ARBA00023002"/>
    </source>
</evidence>
<dbReference type="GO" id="GO:0016491">
    <property type="term" value="F:oxidoreductase activity"/>
    <property type="evidence" value="ECO:0007669"/>
    <property type="project" value="UniProtKB-KW"/>
</dbReference>
<evidence type="ECO:0000259" key="5">
    <source>
        <dbReference type="Pfam" id="PF22725"/>
    </source>
</evidence>
<accession>A0AAW8N969</accession>
<dbReference type="InterPro" id="IPR036291">
    <property type="entry name" value="NAD(P)-bd_dom_sf"/>
</dbReference>
<comment type="caution">
    <text evidence="6">The sequence shown here is derived from an EMBL/GenBank/DDBJ whole genome shotgun (WGS) entry which is preliminary data.</text>
</comment>
<organism evidence="6 7">
    <name type="scientific">Pseudarthrobacter oxydans</name>
    <name type="common">Arthrobacter oxydans</name>
    <dbReference type="NCBI Taxonomy" id="1671"/>
    <lineage>
        <taxon>Bacteria</taxon>
        <taxon>Bacillati</taxon>
        <taxon>Actinomycetota</taxon>
        <taxon>Actinomycetes</taxon>
        <taxon>Micrococcales</taxon>
        <taxon>Micrococcaceae</taxon>
        <taxon>Pseudarthrobacter</taxon>
    </lineage>
</organism>
<dbReference type="Proteomes" id="UP001262032">
    <property type="component" value="Unassembled WGS sequence"/>
</dbReference>
<dbReference type="Gene3D" id="3.30.360.10">
    <property type="entry name" value="Dihydrodipicolinate Reductase, domain 2"/>
    <property type="match status" value="1"/>
</dbReference>
<sequence>MAGSGPGGQSPQGGRTLRWGVVATGRIAHKVTRDLARLEDAQLHAVSSRSQGSARAFAEEHGFAASYHDGPSGSGYQQLFADPRVDVVYVATPHAQHFEVVRAALEAGKHVLCEKPFTVNASEARELVQLAGERNLFLMEAVWTRFLPATRRALELIRGGTIGTVRWVQADLGFPAAYDPADRLWDPAAGGGALLDLAVYPLTWAVAALGFPQRLTAQGHLNQDGVDVQNTLTLKYPEGAAAQLTSSLQAAGPGMATISGTAGWIRTGSPLFNPRTLEICGLDGRIEVEDFHEEAEGFIHELRETARCIRAGLQESPLMPWNETLQVMELLDQAREQLGLRYANDLREAGT</sequence>
<evidence type="ECO:0000313" key="6">
    <source>
        <dbReference type="EMBL" id="MDR7163235.1"/>
    </source>
</evidence>
<dbReference type="GeneID" id="97421634"/>
<evidence type="ECO:0000256" key="1">
    <source>
        <dbReference type="ARBA" id="ARBA00010928"/>
    </source>
</evidence>
<dbReference type="Gene3D" id="3.40.50.720">
    <property type="entry name" value="NAD(P)-binding Rossmann-like Domain"/>
    <property type="match status" value="1"/>
</dbReference>
<dbReference type="RefSeq" id="WP_310110205.1">
    <property type="nucleotide sequence ID" value="NZ_JAVDTN010000003.1"/>
</dbReference>
<dbReference type="Pfam" id="PF01408">
    <property type="entry name" value="GFO_IDH_MocA"/>
    <property type="match status" value="1"/>
</dbReference>
<feature type="domain" description="GFO/IDH/MocA-like oxidoreductase" evidence="5">
    <location>
        <begin position="151"/>
        <end position="266"/>
    </location>
</feature>
<dbReference type="SUPFAM" id="SSF51735">
    <property type="entry name" value="NAD(P)-binding Rossmann-fold domains"/>
    <property type="match status" value="1"/>
</dbReference>
<dbReference type="InterPro" id="IPR050984">
    <property type="entry name" value="Gfo/Idh/MocA_domain"/>
</dbReference>
<dbReference type="AlphaFoldDB" id="A0AAW8N969"/>
<keyword evidence="3" id="KW-0520">NAD</keyword>
<feature type="domain" description="Gfo/Idh/MocA-like oxidoreductase N-terminal" evidence="4">
    <location>
        <begin position="17"/>
        <end position="139"/>
    </location>
</feature>
<dbReference type="InterPro" id="IPR000683">
    <property type="entry name" value="Gfo/Idh/MocA-like_OxRdtase_N"/>
</dbReference>
<reference evidence="6" key="1">
    <citation type="submission" date="2023-07" db="EMBL/GenBank/DDBJ databases">
        <title>Sorghum-associated microbial communities from plants grown in Nebraska, USA.</title>
        <authorList>
            <person name="Schachtman D."/>
        </authorList>
    </citation>
    <scope>NUCLEOTIDE SEQUENCE</scope>
    <source>
        <strain evidence="6">BE261</strain>
    </source>
</reference>
<comment type="similarity">
    <text evidence="1">Belongs to the Gfo/Idh/MocA family.</text>
</comment>